<evidence type="ECO:0000259" key="10">
    <source>
        <dbReference type="Pfam" id="PF00251"/>
    </source>
</evidence>
<dbReference type="GO" id="GO:0016787">
    <property type="term" value="F:hydrolase activity"/>
    <property type="evidence" value="ECO:0007669"/>
    <property type="project" value="UniProtKB-KW"/>
</dbReference>
<evidence type="ECO:0000256" key="1">
    <source>
        <dbReference type="ARBA" id="ARBA00004914"/>
    </source>
</evidence>
<keyword evidence="9" id="KW-0963">Cytoplasm</keyword>
<dbReference type="Proteomes" id="UP000683429">
    <property type="component" value="Chromosome"/>
</dbReference>
<evidence type="ECO:0000256" key="5">
    <source>
        <dbReference type="ARBA" id="ARBA00022801"/>
    </source>
</evidence>
<keyword evidence="13" id="KW-1185">Reference proteome</keyword>
<evidence type="ECO:0000313" key="12">
    <source>
        <dbReference type="EMBL" id="QWU15422.1"/>
    </source>
</evidence>
<dbReference type="Gene3D" id="2.60.120.560">
    <property type="entry name" value="Exo-inulinase, domain 1"/>
    <property type="match status" value="1"/>
</dbReference>
<dbReference type="EC" id="3.2.1.26" evidence="3 8"/>
<dbReference type="InterPro" id="IPR001362">
    <property type="entry name" value="Glyco_hydro_32"/>
</dbReference>
<accession>A0ABX8HBY8</accession>
<comment type="function">
    <text evidence="9">Enables the bacterium to metabolize sucrose as a sole carbon source.</text>
</comment>
<dbReference type="Gene3D" id="2.115.10.20">
    <property type="entry name" value="Glycosyl hydrolase domain, family 43"/>
    <property type="match status" value="1"/>
</dbReference>
<dbReference type="InterPro" id="IPR013148">
    <property type="entry name" value="Glyco_hydro_32_N"/>
</dbReference>
<keyword evidence="9" id="KW-0119">Carbohydrate metabolism</keyword>
<evidence type="ECO:0000259" key="11">
    <source>
        <dbReference type="Pfam" id="PF08244"/>
    </source>
</evidence>
<evidence type="ECO:0000256" key="8">
    <source>
        <dbReference type="RuleBase" id="RU362110"/>
    </source>
</evidence>
<protein>
    <recommendedName>
        <fullName evidence="4 8">Sucrose-6-phosphate hydrolase</fullName>
        <ecNumber evidence="3 8">3.2.1.26</ecNumber>
    </recommendedName>
    <alternativeName>
        <fullName evidence="7 9">Invertase</fullName>
    </alternativeName>
</protein>
<dbReference type="CDD" id="cd08996">
    <property type="entry name" value="GH32_FFase"/>
    <property type="match status" value="1"/>
</dbReference>
<dbReference type="InterPro" id="IPR013189">
    <property type="entry name" value="Glyco_hydro_32_C"/>
</dbReference>
<gene>
    <name evidence="12" type="ORF">KP014_26705</name>
</gene>
<comment type="catalytic activity">
    <reaction evidence="8">
        <text>Hydrolysis of terminal non-reducing beta-D-fructofuranoside residues in beta-D-fructofuranosides.</text>
        <dbReference type="EC" id="3.2.1.26"/>
    </reaction>
</comment>
<dbReference type="NCBIfam" id="TIGR01322">
    <property type="entry name" value="scrB_fam"/>
    <property type="match status" value="1"/>
</dbReference>
<dbReference type="SUPFAM" id="SSF49899">
    <property type="entry name" value="Concanavalin A-like lectins/glucanases"/>
    <property type="match status" value="1"/>
</dbReference>
<reference evidence="12 13" key="1">
    <citation type="submission" date="2021-06" db="EMBL/GenBank/DDBJ databases">
        <title>Whole genome sequence of Paenibacillus sophorae DSM23020 for comparative genomics.</title>
        <authorList>
            <person name="Kim M.-J."/>
            <person name="Lee G."/>
            <person name="Shin J.-H."/>
        </authorList>
    </citation>
    <scope>NUCLEOTIDE SEQUENCE [LARGE SCALE GENOMIC DNA]</scope>
    <source>
        <strain evidence="12 13">DSM 23020</strain>
    </source>
</reference>
<evidence type="ECO:0000256" key="2">
    <source>
        <dbReference type="ARBA" id="ARBA00009902"/>
    </source>
</evidence>
<comment type="similarity">
    <text evidence="2 8">Belongs to the glycosyl hydrolase 32 family.</text>
</comment>
<evidence type="ECO:0000256" key="6">
    <source>
        <dbReference type="ARBA" id="ARBA00023295"/>
    </source>
</evidence>
<keyword evidence="6 8" id="KW-0326">Glycosidase</keyword>
<evidence type="ECO:0000256" key="9">
    <source>
        <dbReference type="RuleBase" id="RU365015"/>
    </source>
</evidence>
<keyword evidence="5 8" id="KW-0378">Hydrolase</keyword>
<dbReference type="InterPro" id="IPR013320">
    <property type="entry name" value="ConA-like_dom_sf"/>
</dbReference>
<dbReference type="SMART" id="SM00640">
    <property type="entry name" value="Glyco_32"/>
    <property type="match status" value="1"/>
</dbReference>
<dbReference type="Pfam" id="PF00251">
    <property type="entry name" value="Glyco_hydro_32N"/>
    <property type="match status" value="1"/>
</dbReference>
<dbReference type="PANTHER" id="PTHR43101:SF1">
    <property type="entry name" value="BETA-FRUCTOSIDASE"/>
    <property type="match status" value="1"/>
</dbReference>
<feature type="domain" description="Glycosyl hydrolase family 32 C-terminal" evidence="11">
    <location>
        <begin position="345"/>
        <end position="498"/>
    </location>
</feature>
<proteinExistence type="inferred from homology"/>
<evidence type="ECO:0000313" key="13">
    <source>
        <dbReference type="Proteomes" id="UP000683429"/>
    </source>
</evidence>
<dbReference type="InterPro" id="IPR023296">
    <property type="entry name" value="Glyco_hydro_beta-prop_sf"/>
</dbReference>
<comment type="subcellular location">
    <subcellularLocation>
        <location evidence="9">Cytoplasm</location>
    </subcellularLocation>
</comment>
<dbReference type="SUPFAM" id="SSF75005">
    <property type="entry name" value="Arabinanase/levansucrase/invertase"/>
    <property type="match status" value="1"/>
</dbReference>
<dbReference type="InterPro" id="IPR006232">
    <property type="entry name" value="Suc6P_hydrolase"/>
</dbReference>
<sequence>MTVELPTQGALLHREALLKAEQSISKIKDIVGKDPGRLKYHFMAPAYWINDPNGLIFYKGEYHLFYQHYPYAAKWGAMHWGHAKSKDLVHWEHLPIALAPSEPYDLDERGGVFSGSAVDDNGVLSVLYTGTVIKDGALIQSQCLATSQDGITFEKYEGNPVIPVPPEDGSADFRDPKVWQHDGTWYMVIGSSKDGKGKALLYKSPDLRDWNYACVLAESDGTMGTMWECPDFFPLDGRYVLMFSPMGMGERKTIYLVGDMDYETGRFTWDTMGDVDHGFEYYAPQSFLDGKGRRIIIAWLNAWDWMPWFKDFGPTAVNHWCGAMSAPRTVELDSDGRLKFRPVKELEVLRREHYHIEQTAVTPGASVIPKYVGSDCLEIKAEFEMSGCTAEEIGFVLRGAGDGSQQTLLVYNTKTGALRFDRTRSDGWSEGVRLAALERTGEEPLRLHIFVDTCAVEVYTDDYRTVMTNNIYPEPASVMVEVFASGGSVNLASLDIWKLRSAW</sequence>
<dbReference type="EMBL" id="CP076607">
    <property type="protein sequence ID" value="QWU15422.1"/>
    <property type="molecule type" value="Genomic_DNA"/>
</dbReference>
<dbReference type="InterPro" id="IPR051214">
    <property type="entry name" value="GH32_Enzymes"/>
</dbReference>
<name>A0ABX8HBY8_9BACL</name>
<evidence type="ECO:0000256" key="3">
    <source>
        <dbReference type="ARBA" id="ARBA00012758"/>
    </source>
</evidence>
<dbReference type="Pfam" id="PF08244">
    <property type="entry name" value="Glyco_hydro_32C"/>
    <property type="match status" value="1"/>
</dbReference>
<evidence type="ECO:0000256" key="7">
    <source>
        <dbReference type="ARBA" id="ARBA00033367"/>
    </source>
</evidence>
<organism evidence="12 13">
    <name type="scientific">Paenibacillus sophorae</name>
    <dbReference type="NCBI Taxonomy" id="1333845"/>
    <lineage>
        <taxon>Bacteria</taxon>
        <taxon>Bacillati</taxon>
        <taxon>Bacillota</taxon>
        <taxon>Bacilli</taxon>
        <taxon>Bacillales</taxon>
        <taxon>Paenibacillaceae</taxon>
        <taxon>Paenibacillus</taxon>
    </lineage>
</organism>
<feature type="domain" description="Glycosyl hydrolase family 32 N-terminal" evidence="10">
    <location>
        <begin position="41"/>
        <end position="342"/>
    </location>
</feature>
<evidence type="ECO:0000256" key="4">
    <source>
        <dbReference type="ARBA" id="ARBA00019623"/>
    </source>
</evidence>
<comment type="pathway">
    <text evidence="1 9">Glycan biosynthesis; sucrose metabolism.</text>
</comment>
<dbReference type="PANTHER" id="PTHR43101">
    <property type="entry name" value="BETA-FRUCTOSIDASE"/>
    <property type="match status" value="1"/>
</dbReference>